<dbReference type="PANTHER" id="PTHR46622">
    <property type="entry name" value="DNA-DEPENDENT METALLOPROTEASE WSS1"/>
    <property type="match status" value="1"/>
</dbReference>
<feature type="compositionally biased region" description="Basic residues" evidence="1">
    <location>
        <begin position="175"/>
        <end position="184"/>
    </location>
</feature>
<feature type="compositionally biased region" description="Basic and acidic residues" evidence="1">
    <location>
        <begin position="185"/>
        <end position="195"/>
    </location>
</feature>
<dbReference type="Pfam" id="PF08325">
    <property type="entry name" value="WLM"/>
    <property type="match status" value="1"/>
</dbReference>
<accession>A0A4U0UUI1</accession>
<feature type="region of interest" description="Disordered" evidence="1">
    <location>
        <begin position="258"/>
        <end position="417"/>
    </location>
</feature>
<dbReference type="PANTHER" id="PTHR46622:SF1">
    <property type="entry name" value="DNA-DEPENDENT METALLOPROTEASE WSS1"/>
    <property type="match status" value="1"/>
</dbReference>
<feature type="compositionally biased region" description="Acidic residues" evidence="1">
    <location>
        <begin position="272"/>
        <end position="290"/>
    </location>
</feature>
<feature type="compositionally biased region" description="Acidic residues" evidence="1">
    <location>
        <begin position="365"/>
        <end position="376"/>
    </location>
</feature>
<feature type="compositionally biased region" description="Basic and acidic residues" evidence="1">
    <location>
        <begin position="377"/>
        <end position="400"/>
    </location>
</feature>
<evidence type="ECO:0000259" key="2">
    <source>
        <dbReference type="PROSITE" id="PS51397"/>
    </source>
</evidence>
<feature type="compositionally biased region" description="Acidic residues" evidence="1">
    <location>
        <begin position="318"/>
        <end position="331"/>
    </location>
</feature>
<protein>
    <recommendedName>
        <fullName evidence="2">WLM domain-containing protein</fullName>
    </recommendedName>
</protein>
<dbReference type="InterPro" id="IPR053000">
    <property type="entry name" value="WSS1-like_metalloprotease"/>
</dbReference>
<dbReference type="OrthoDB" id="447842at2759"/>
<dbReference type="Proteomes" id="UP000310066">
    <property type="component" value="Unassembled WGS sequence"/>
</dbReference>
<dbReference type="EMBL" id="NAJP01000037">
    <property type="protein sequence ID" value="TKA39700.1"/>
    <property type="molecule type" value="Genomic_DNA"/>
</dbReference>
<gene>
    <name evidence="3" type="ORF">B0A54_08337</name>
</gene>
<evidence type="ECO:0000313" key="4">
    <source>
        <dbReference type="Proteomes" id="UP000310066"/>
    </source>
</evidence>
<dbReference type="AlphaFoldDB" id="A0A4U0UUI1"/>
<sequence length="525" mass="57668">MPLGFERINERQSRPNASINFIKPDVRQSAADQAIALDFLSRIAAQCYPVMKANYVSVMSLEEYPPNPEFLGRNFNAGECIQLVLKDKGGRWLSFKFVQMVMMHELAHCKQMNHSRFFWNVRNDYAKQMEGLWAKGYHGEGLWGRGKDLASGIFTSDRMPDNVQIPEHLCGGTYRRARGKKRKRSGEDEQGEKPKFSYAERQQKRIARKFGKHGDGNAIGEDELVRGALDAKRHAGKPKVAKSKRGRDLRANAALARFEAAKAQTPERTPELEDDGSEMESDWSSADDLDSGQSTKSKGTIRRVKDRKGNDMVRVCGDEGEEEDGGGEEIEELRVLSGRPKGSSQQAPVLAAAKGTQQTSWSEAVGDDSETESDVAEEIKELRREPAKAEAGMLRDEDRTPALQDKPPISPPDVMTSTASVADVGTTQQPCAAASSTSTLTCPICSLENERTVPMCIACSHVLKPALLKDHWRCLSGTCAGSKYINAGDVGRCGLCGAQKPAKINSAKGDGKPMGLMSGDVLRWD</sequence>
<dbReference type="STRING" id="329885.A0A4U0UUI1"/>
<name>A0A4U0UUI1_9PEZI</name>
<evidence type="ECO:0000256" key="1">
    <source>
        <dbReference type="SAM" id="MobiDB-lite"/>
    </source>
</evidence>
<organism evidence="3 4">
    <name type="scientific">Friedmanniomyces endolithicus</name>
    <dbReference type="NCBI Taxonomy" id="329885"/>
    <lineage>
        <taxon>Eukaryota</taxon>
        <taxon>Fungi</taxon>
        <taxon>Dikarya</taxon>
        <taxon>Ascomycota</taxon>
        <taxon>Pezizomycotina</taxon>
        <taxon>Dothideomycetes</taxon>
        <taxon>Dothideomycetidae</taxon>
        <taxon>Mycosphaerellales</taxon>
        <taxon>Teratosphaeriaceae</taxon>
        <taxon>Friedmanniomyces</taxon>
    </lineage>
</organism>
<dbReference type="PROSITE" id="PS51397">
    <property type="entry name" value="WLM"/>
    <property type="match status" value="1"/>
</dbReference>
<dbReference type="GO" id="GO:0008237">
    <property type="term" value="F:metallopeptidase activity"/>
    <property type="evidence" value="ECO:0007669"/>
    <property type="project" value="TreeGrafter"/>
</dbReference>
<feature type="domain" description="WLM" evidence="2">
    <location>
        <begin position="10"/>
        <end position="259"/>
    </location>
</feature>
<reference evidence="3 4" key="1">
    <citation type="submission" date="2017-03" db="EMBL/GenBank/DDBJ databases">
        <title>Genomes of endolithic fungi from Antarctica.</title>
        <authorList>
            <person name="Coleine C."/>
            <person name="Masonjones S."/>
            <person name="Stajich J.E."/>
        </authorList>
    </citation>
    <scope>NUCLEOTIDE SEQUENCE [LARGE SCALE GENOMIC DNA]</scope>
    <source>
        <strain evidence="3 4">CCFEE 5311</strain>
    </source>
</reference>
<proteinExistence type="predicted"/>
<dbReference type="Gene3D" id="3.30.2010.10">
    <property type="entry name" value="Metalloproteases ('zincins'), catalytic domain"/>
    <property type="match status" value="1"/>
</dbReference>
<dbReference type="GO" id="GO:0005634">
    <property type="term" value="C:nucleus"/>
    <property type="evidence" value="ECO:0007669"/>
    <property type="project" value="TreeGrafter"/>
</dbReference>
<comment type="caution">
    <text evidence="3">The sequence shown here is derived from an EMBL/GenBank/DDBJ whole genome shotgun (WGS) entry which is preliminary data.</text>
</comment>
<feature type="region of interest" description="Disordered" evidence="1">
    <location>
        <begin position="165"/>
        <end position="201"/>
    </location>
</feature>
<evidence type="ECO:0000313" key="3">
    <source>
        <dbReference type="EMBL" id="TKA39700.1"/>
    </source>
</evidence>
<dbReference type="InterPro" id="IPR013536">
    <property type="entry name" value="WLM_dom"/>
</dbReference>
<dbReference type="GO" id="GO:0006281">
    <property type="term" value="P:DNA repair"/>
    <property type="evidence" value="ECO:0007669"/>
    <property type="project" value="TreeGrafter"/>
</dbReference>